<dbReference type="Pfam" id="PF09380">
    <property type="entry name" value="FERM_C"/>
    <property type="match status" value="1"/>
</dbReference>
<dbReference type="PANTHER" id="PTHR23280">
    <property type="entry name" value="4.1 G PROTEIN"/>
    <property type="match status" value="1"/>
</dbReference>
<accession>A0AAV7K6F0</accession>
<organism evidence="2 3">
    <name type="scientific">Oopsacas minuta</name>
    <dbReference type="NCBI Taxonomy" id="111878"/>
    <lineage>
        <taxon>Eukaryota</taxon>
        <taxon>Metazoa</taxon>
        <taxon>Porifera</taxon>
        <taxon>Hexactinellida</taxon>
        <taxon>Hexasterophora</taxon>
        <taxon>Lyssacinosida</taxon>
        <taxon>Leucopsacidae</taxon>
        <taxon>Oopsacas</taxon>
    </lineage>
</organism>
<dbReference type="EMBL" id="JAKMXF010000144">
    <property type="protein sequence ID" value="KAI6656450.1"/>
    <property type="molecule type" value="Genomic_DNA"/>
</dbReference>
<dbReference type="InterPro" id="IPR014352">
    <property type="entry name" value="FERM/acyl-CoA-bd_prot_sf"/>
</dbReference>
<dbReference type="InterPro" id="IPR000299">
    <property type="entry name" value="FERM_domain"/>
</dbReference>
<comment type="caution">
    <text evidence="2">The sequence shown here is derived from an EMBL/GenBank/DDBJ whole genome shotgun (WGS) entry which is preliminary data.</text>
</comment>
<sequence length="381" mass="44654">MSFKSRSDILSNQSLKTQIKCRIDYYEGQEYTTQVDYDAKGQDLLRRVFMFLGIEECDFFGLLTVTNELSQWIEPNKLLRKQIDFNKKANDKVYVFTLKVKLFPPDSRQIFNEITRYYLVLQLRQDVFSGQLPCSFASAVYLASLIAQAEIGDFNEEEHPNTDYLEKLSLLQNQDSTILGYVRTLHQEQKTLTPAETDELFLDRATRLQYYGIHFSMVQSGGPPLLVGISSKGITTYTGEWPNFIKLHEIPWLRISRIEYRKNKLLIHLVPILSRLHSDGDGHRDIIVFKLENKRIAKQVWKICIEHHGFFRCSKTMLPPKKLSFLKRGSKFRFTGRTYQYLVRQGSKRWEEDSILSKRQNSLQRFRIQGNNHMASILSRN</sequence>
<dbReference type="Pfam" id="PF09379">
    <property type="entry name" value="FERM_N"/>
    <property type="match status" value="1"/>
</dbReference>
<dbReference type="InterPro" id="IPR019749">
    <property type="entry name" value="Band_41_domain"/>
</dbReference>
<dbReference type="SMART" id="SM00295">
    <property type="entry name" value="B41"/>
    <property type="match status" value="1"/>
</dbReference>
<dbReference type="SMART" id="SM01196">
    <property type="entry name" value="FERM_C"/>
    <property type="match status" value="1"/>
</dbReference>
<dbReference type="InterPro" id="IPR018980">
    <property type="entry name" value="FERM_PH-like_C"/>
</dbReference>
<dbReference type="Gene3D" id="2.30.29.30">
    <property type="entry name" value="Pleckstrin-homology domain (PH domain)/Phosphotyrosine-binding domain (PTB)"/>
    <property type="match status" value="1"/>
</dbReference>
<dbReference type="InterPro" id="IPR018979">
    <property type="entry name" value="FERM_N"/>
</dbReference>
<dbReference type="PANTHER" id="PTHR23280:SF21">
    <property type="entry name" value="PROTEIN 4.1 HOMOLOG"/>
    <property type="match status" value="1"/>
</dbReference>
<dbReference type="Gene3D" id="1.20.80.10">
    <property type="match status" value="1"/>
</dbReference>
<protein>
    <submittedName>
        <fullName evidence="2">Band 4.1-like 2</fullName>
    </submittedName>
</protein>
<gene>
    <name evidence="2" type="ORF">LOD99_1246</name>
</gene>
<feature type="domain" description="FERM" evidence="1">
    <location>
        <begin position="19"/>
        <end position="315"/>
    </location>
</feature>
<dbReference type="GO" id="GO:0031032">
    <property type="term" value="P:actomyosin structure organization"/>
    <property type="evidence" value="ECO:0007669"/>
    <property type="project" value="TreeGrafter"/>
</dbReference>
<dbReference type="InterPro" id="IPR011993">
    <property type="entry name" value="PH-like_dom_sf"/>
</dbReference>
<evidence type="ECO:0000259" key="1">
    <source>
        <dbReference type="PROSITE" id="PS50057"/>
    </source>
</evidence>
<dbReference type="Proteomes" id="UP001165289">
    <property type="component" value="Unassembled WGS sequence"/>
</dbReference>
<evidence type="ECO:0000313" key="2">
    <source>
        <dbReference type="EMBL" id="KAI6656450.1"/>
    </source>
</evidence>
<dbReference type="InterPro" id="IPR029071">
    <property type="entry name" value="Ubiquitin-like_domsf"/>
</dbReference>
<dbReference type="SUPFAM" id="SSF47031">
    <property type="entry name" value="Second domain of FERM"/>
    <property type="match status" value="1"/>
</dbReference>
<proteinExistence type="predicted"/>
<keyword evidence="3" id="KW-1185">Reference proteome</keyword>
<dbReference type="GO" id="GO:0005856">
    <property type="term" value="C:cytoskeleton"/>
    <property type="evidence" value="ECO:0007669"/>
    <property type="project" value="TreeGrafter"/>
</dbReference>
<dbReference type="Pfam" id="PF00373">
    <property type="entry name" value="FERM_M"/>
    <property type="match status" value="1"/>
</dbReference>
<dbReference type="PRINTS" id="PR00935">
    <property type="entry name" value="BAND41"/>
</dbReference>
<dbReference type="AlphaFoldDB" id="A0AAV7K6F0"/>
<dbReference type="InterPro" id="IPR035963">
    <property type="entry name" value="FERM_2"/>
</dbReference>
<evidence type="ECO:0000313" key="3">
    <source>
        <dbReference type="Proteomes" id="UP001165289"/>
    </source>
</evidence>
<dbReference type="Gene3D" id="3.10.20.90">
    <property type="entry name" value="Phosphatidylinositol 3-kinase Catalytic Subunit, Chain A, domain 1"/>
    <property type="match status" value="1"/>
</dbReference>
<dbReference type="SUPFAM" id="SSF54236">
    <property type="entry name" value="Ubiquitin-like"/>
    <property type="match status" value="1"/>
</dbReference>
<dbReference type="SUPFAM" id="SSF50729">
    <property type="entry name" value="PH domain-like"/>
    <property type="match status" value="1"/>
</dbReference>
<reference evidence="2 3" key="1">
    <citation type="journal article" date="2023" name="BMC Biol.">
        <title>The compact genome of the sponge Oopsacas minuta (Hexactinellida) is lacking key metazoan core genes.</title>
        <authorList>
            <person name="Santini S."/>
            <person name="Schenkelaars Q."/>
            <person name="Jourda C."/>
            <person name="Duchesne M."/>
            <person name="Belahbib H."/>
            <person name="Rocher C."/>
            <person name="Selva M."/>
            <person name="Riesgo A."/>
            <person name="Vervoort M."/>
            <person name="Leys S.P."/>
            <person name="Kodjabachian L."/>
            <person name="Le Bivic A."/>
            <person name="Borchiellini C."/>
            <person name="Claverie J.M."/>
            <person name="Renard E."/>
        </authorList>
    </citation>
    <scope>NUCLEOTIDE SEQUENCE [LARGE SCALE GENOMIC DNA]</scope>
    <source>
        <strain evidence="2">SPO-2</strain>
    </source>
</reference>
<dbReference type="InterPro" id="IPR019748">
    <property type="entry name" value="FERM_central"/>
</dbReference>
<dbReference type="CDD" id="cd14473">
    <property type="entry name" value="FERM_B-lobe"/>
    <property type="match status" value="1"/>
</dbReference>
<name>A0AAV7K6F0_9METZ</name>
<dbReference type="PROSITE" id="PS50057">
    <property type="entry name" value="FERM_3"/>
    <property type="match status" value="1"/>
</dbReference>